<protein>
    <recommendedName>
        <fullName evidence="4">Large ribosomal subunit protein uL13</fullName>
    </recommendedName>
</protein>
<dbReference type="GO" id="GO:0022625">
    <property type="term" value="C:cytosolic large ribosomal subunit"/>
    <property type="evidence" value="ECO:0007669"/>
    <property type="project" value="TreeGrafter"/>
</dbReference>
<organism evidence="5 6">
    <name type="scientific">Candidatus Woesebacteria bacterium GW2011_GWB1_43_14</name>
    <dbReference type="NCBI Taxonomy" id="1618578"/>
    <lineage>
        <taxon>Bacteria</taxon>
        <taxon>Candidatus Woeseibacteriota</taxon>
    </lineage>
</organism>
<accession>A0A0G1DHN1</accession>
<dbReference type="GO" id="GO:0003729">
    <property type="term" value="F:mRNA binding"/>
    <property type="evidence" value="ECO:0007669"/>
    <property type="project" value="TreeGrafter"/>
</dbReference>
<dbReference type="AlphaFoldDB" id="A0A0G1DHN1"/>
<dbReference type="HAMAP" id="MF_01366">
    <property type="entry name" value="Ribosomal_uL13"/>
    <property type="match status" value="1"/>
</dbReference>
<evidence type="ECO:0000256" key="4">
    <source>
        <dbReference type="HAMAP-Rule" id="MF_01366"/>
    </source>
</evidence>
<comment type="function">
    <text evidence="4">This protein is one of the early assembly proteins of the 50S ribosomal subunit, although it is not seen to bind rRNA by itself. It is important during the early stages of 50S assembly.</text>
</comment>
<dbReference type="InterPro" id="IPR005822">
    <property type="entry name" value="Ribosomal_uL13"/>
</dbReference>
<dbReference type="Pfam" id="PF00572">
    <property type="entry name" value="Ribosomal_L13"/>
    <property type="match status" value="1"/>
</dbReference>
<evidence type="ECO:0000256" key="3">
    <source>
        <dbReference type="ARBA" id="ARBA00023274"/>
    </source>
</evidence>
<keyword evidence="2 4" id="KW-0689">Ribosomal protein</keyword>
<comment type="caution">
    <text evidence="5">The sequence shown here is derived from an EMBL/GenBank/DDBJ whole genome shotgun (WGS) entry which is preliminary data.</text>
</comment>
<dbReference type="Proteomes" id="UP000034090">
    <property type="component" value="Unassembled WGS sequence"/>
</dbReference>
<dbReference type="PANTHER" id="PTHR11545">
    <property type="entry name" value="RIBOSOMAL PROTEIN L13"/>
    <property type="match status" value="1"/>
</dbReference>
<dbReference type="CDD" id="cd00392">
    <property type="entry name" value="Ribosomal_L13"/>
    <property type="match status" value="1"/>
</dbReference>
<dbReference type="NCBIfam" id="TIGR01066">
    <property type="entry name" value="rplM_bact"/>
    <property type="match status" value="1"/>
</dbReference>
<sequence>MKTIHPKTNNITHNWHLIDADSRVLGRLASEIVRLLMGKNKVQYSPHADVGDFVVVINSEKIKVTGRKESQKKYYRHSGYPGALKTISYSKMKSEHPARIIELAVRGMMPKNRLRKVRMKRLRLVVGDKNPYVGKFNENEKEN</sequence>
<dbReference type="PANTHER" id="PTHR11545:SF2">
    <property type="entry name" value="LARGE RIBOSOMAL SUBUNIT PROTEIN UL13M"/>
    <property type="match status" value="1"/>
</dbReference>
<dbReference type="PATRIC" id="fig|1618578.3.peg.852"/>
<gene>
    <name evidence="4" type="primary">rplM</name>
    <name evidence="5" type="ORF">UV74_C0013G0497</name>
</gene>
<dbReference type="GO" id="GO:0003735">
    <property type="term" value="F:structural constituent of ribosome"/>
    <property type="evidence" value="ECO:0007669"/>
    <property type="project" value="InterPro"/>
</dbReference>
<dbReference type="SUPFAM" id="SSF52161">
    <property type="entry name" value="Ribosomal protein L13"/>
    <property type="match status" value="1"/>
</dbReference>
<dbReference type="EMBL" id="LCFQ01000013">
    <property type="protein sequence ID" value="KKS97375.1"/>
    <property type="molecule type" value="Genomic_DNA"/>
</dbReference>
<dbReference type="GO" id="GO:0017148">
    <property type="term" value="P:negative regulation of translation"/>
    <property type="evidence" value="ECO:0007669"/>
    <property type="project" value="TreeGrafter"/>
</dbReference>
<dbReference type="PIRSF" id="PIRSF002181">
    <property type="entry name" value="Ribosomal_L13"/>
    <property type="match status" value="1"/>
</dbReference>
<reference evidence="5 6" key="1">
    <citation type="journal article" date="2015" name="Nature">
        <title>rRNA introns, odd ribosomes, and small enigmatic genomes across a large radiation of phyla.</title>
        <authorList>
            <person name="Brown C.T."/>
            <person name="Hug L.A."/>
            <person name="Thomas B.C."/>
            <person name="Sharon I."/>
            <person name="Castelle C.J."/>
            <person name="Singh A."/>
            <person name="Wilkins M.J."/>
            <person name="Williams K.H."/>
            <person name="Banfield J.F."/>
        </authorList>
    </citation>
    <scope>NUCLEOTIDE SEQUENCE [LARGE SCALE GENOMIC DNA]</scope>
</reference>
<keyword evidence="3 4" id="KW-0687">Ribonucleoprotein</keyword>
<dbReference type="InterPro" id="IPR005823">
    <property type="entry name" value="Ribosomal_uL13_bac-type"/>
</dbReference>
<dbReference type="STRING" id="1618578.UV74_C0013G0497"/>
<evidence type="ECO:0000256" key="2">
    <source>
        <dbReference type="ARBA" id="ARBA00022980"/>
    </source>
</evidence>
<evidence type="ECO:0000313" key="6">
    <source>
        <dbReference type="Proteomes" id="UP000034090"/>
    </source>
</evidence>
<evidence type="ECO:0000313" key="5">
    <source>
        <dbReference type="EMBL" id="KKS97375.1"/>
    </source>
</evidence>
<dbReference type="Gene3D" id="3.90.1180.10">
    <property type="entry name" value="Ribosomal protein L13"/>
    <property type="match status" value="1"/>
</dbReference>
<comment type="subunit">
    <text evidence="4">Part of the 50S ribosomal subunit.</text>
</comment>
<name>A0A0G1DHN1_9BACT</name>
<proteinExistence type="inferred from homology"/>
<dbReference type="GO" id="GO:0006412">
    <property type="term" value="P:translation"/>
    <property type="evidence" value="ECO:0007669"/>
    <property type="project" value="UniProtKB-UniRule"/>
</dbReference>
<dbReference type="InterPro" id="IPR036899">
    <property type="entry name" value="Ribosomal_uL13_sf"/>
</dbReference>
<evidence type="ECO:0000256" key="1">
    <source>
        <dbReference type="ARBA" id="ARBA00006227"/>
    </source>
</evidence>
<comment type="similarity">
    <text evidence="1 4">Belongs to the universal ribosomal protein uL13 family.</text>
</comment>